<dbReference type="SUPFAM" id="SSF48008">
    <property type="entry name" value="GntR ligand-binding domain-like"/>
    <property type="match status" value="1"/>
</dbReference>
<evidence type="ECO:0000256" key="3">
    <source>
        <dbReference type="ARBA" id="ARBA00023163"/>
    </source>
</evidence>
<evidence type="ECO:0000256" key="1">
    <source>
        <dbReference type="ARBA" id="ARBA00023015"/>
    </source>
</evidence>
<evidence type="ECO:0000259" key="4">
    <source>
        <dbReference type="PROSITE" id="PS50949"/>
    </source>
</evidence>
<dbReference type="SMART" id="SM00895">
    <property type="entry name" value="FCD"/>
    <property type="match status" value="1"/>
</dbReference>
<dbReference type="Gene3D" id="1.10.10.10">
    <property type="entry name" value="Winged helix-like DNA-binding domain superfamily/Winged helix DNA-binding domain"/>
    <property type="match status" value="1"/>
</dbReference>
<dbReference type="GO" id="GO:0003700">
    <property type="term" value="F:DNA-binding transcription factor activity"/>
    <property type="evidence" value="ECO:0007669"/>
    <property type="project" value="InterPro"/>
</dbReference>
<dbReference type="AlphaFoldDB" id="A0A4R9BQ65"/>
<dbReference type="OrthoDB" id="3289286at2"/>
<evidence type="ECO:0000313" key="6">
    <source>
        <dbReference type="Proteomes" id="UP000298468"/>
    </source>
</evidence>
<dbReference type="InterPro" id="IPR008920">
    <property type="entry name" value="TF_FadR/GntR_C"/>
</dbReference>
<dbReference type="InterPro" id="IPR036390">
    <property type="entry name" value="WH_DNA-bd_sf"/>
</dbReference>
<dbReference type="PROSITE" id="PS50949">
    <property type="entry name" value="HTH_GNTR"/>
    <property type="match status" value="1"/>
</dbReference>
<dbReference type="Proteomes" id="UP000298468">
    <property type="component" value="Unassembled WGS sequence"/>
</dbReference>
<gene>
    <name evidence="5" type="ORF">E3T61_12430</name>
</gene>
<dbReference type="InterPro" id="IPR036388">
    <property type="entry name" value="WH-like_DNA-bd_sf"/>
</dbReference>
<keyword evidence="3" id="KW-0804">Transcription</keyword>
<dbReference type="Pfam" id="PF07729">
    <property type="entry name" value="FCD"/>
    <property type="match status" value="1"/>
</dbReference>
<comment type="caution">
    <text evidence="5">The sequence shown here is derived from an EMBL/GenBank/DDBJ whole genome shotgun (WGS) entry which is preliminary data.</text>
</comment>
<dbReference type="PANTHER" id="PTHR43537">
    <property type="entry name" value="TRANSCRIPTIONAL REGULATOR, GNTR FAMILY"/>
    <property type="match status" value="1"/>
</dbReference>
<dbReference type="GO" id="GO:0003677">
    <property type="term" value="F:DNA binding"/>
    <property type="evidence" value="ECO:0007669"/>
    <property type="project" value="UniProtKB-KW"/>
</dbReference>
<dbReference type="InterPro" id="IPR011711">
    <property type="entry name" value="GntR_C"/>
</dbReference>
<protein>
    <submittedName>
        <fullName evidence="5">GntR family transcriptional regulator</fullName>
    </submittedName>
</protein>
<proteinExistence type="predicted"/>
<keyword evidence="6" id="KW-1185">Reference proteome</keyword>
<accession>A0A4R9BQ65</accession>
<dbReference type="RefSeq" id="WP_134641170.1">
    <property type="nucleotide sequence ID" value="NZ_SOHM01000029.1"/>
</dbReference>
<evidence type="ECO:0000256" key="2">
    <source>
        <dbReference type="ARBA" id="ARBA00023125"/>
    </source>
</evidence>
<organism evidence="5 6">
    <name type="scientific">Cryobacterium lactosi</name>
    <dbReference type="NCBI Taxonomy" id="1259202"/>
    <lineage>
        <taxon>Bacteria</taxon>
        <taxon>Bacillati</taxon>
        <taxon>Actinomycetota</taxon>
        <taxon>Actinomycetes</taxon>
        <taxon>Micrococcales</taxon>
        <taxon>Microbacteriaceae</taxon>
        <taxon>Cryobacterium</taxon>
    </lineage>
</organism>
<dbReference type="CDD" id="cd07377">
    <property type="entry name" value="WHTH_GntR"/>
    <property type="match status" value="1"/>
</dbReference>
<keyword evidence="1" id="KW-0805">Transcription regulation</keyword>
<evidence type="ECO:0000313" key="5">
    <source>
        <dbReference type="EMBL" id="TFD88625.1"/>
    </source>
</evidence>
<dbReference type="SMART" id="SM00345">
    <property type="entry name" value="HTH_GNTR"/>
    <property type="match status" value="1"/>
</dbReference>
<dbReference type="InterPro" id="IPR000524">
    <property type="entry name" value="Tscrpt_reg_HTH_GntR"/>
</dbReference>
<dbReference type="SUPFAM" id="SSF46785">
    <property type="entry name" value="Winged helix' DNA-binding domain"/>
    <property type="match status" value="1"/>
</dbReference>
<dbReference type="Pfam" id="PF00392">
    <property type="entry name" value="GntR"/>
    <property type="match status" value="1"/>
</dbReference>
<dbReference type="EMBL" id="SOHM01000029">
    <property type="protein sequence ID" value="TFD88625.1"/>
    <property type="molecule type" value="Genomic_DNA"/>
</dbReference>
<dbReference type="Gene3D" id="1.20.120.530">
    <property type="entry name" value="GntR ligand-binding domain-like"/>
    <property type="match status" value="1"/>
</dbReference>
<keyword evidence="2" id="KW-0238">DNA-binding</keyword>
<name>A0A4R9BQ65_9MICO</name>
<feature type="domain" description="HTH gntR-type" evidence="4">
    <location>
        <begin position="6"/>
        <end position="72"/>
    </location>
</feature>
<sequence length="236" mass="24997">MTNVLASQTVLLYDRLRAAILSLDLAPGERLTERGLEASFDASRTPVRAALGRLDAEGLVQRVGRGWIVSPIDLAEIGALAELREAVEGAAVRLAVQRATDAQIAAVAALLEAAGPGDLAGDAEQGVRAGGDFHEQLARLSGNPAMVDTVRGALTRLARTRWLEVRTPAARAQAWQEHRAVLDALDARDADTAAQLLTGHIRGTNDRLLTALAADTRRLRGHGLAILPDTPPTAPR</sequence>
<reference evidence="5 6" key="1">
    <citation type="submission" date="2019-03" db="EMBL/GenBank/DDBJ databases">
        <title>Genomics of glacier-inhabiting Cryobacterium strains.</title>
        <authorList>
            <person name="Liu Q."/>
            <person name="Xin Y.-H."/>
        </authorList>
    </citation>
    <scope>NUCLEOTIDE SEQUENCE [LARGE SCALE GENOMIC DNA]</scope>
    <source>
        <strain evidence="5 6">Sr59</strain>
    </source>
</reference>
<dbReference type="PANTHER" id="PTHR43537:SF45">
    <property type="entry name" value="GNTR FAMILY REGULATORY PROTEIN"/>
    <property type="match status" value="1"/>
</dbReference>